<evidence type="ECO:0000256" key="7">
    <source>
        <dbReference type="ARBA" id="ARBA00022490"/>
    </source>
</evidence>
<evidence type="ECO:0000256" key="1">
    <source>
        <dbReference type="ARBA" id="ARBA00000085"/>
    </source>
</evidence>
<keyword evidence="12" id="KW-0418">Kinase</keyword>
<comment type="function">
    <text evidence="17">Member of the two-component regulatory system NreB/NreC involved in the control of dissimilatory nitrate/nitrite reduction in response to oxygen. NreB functions as a direct oxygen sensor histidine kinase which is autophosphorylated, in the absence of oxygen, probably at the conserved histidine residue, and transfers its phosphate group probably to a conserved aspartate residue of NreC. NreB/NreC activates the expression of the nitrate (narGHJI) and nitrite (nir) reductase operons, as well as the putative nitrate transporter gene narT.</text>
</comment>
<feature type="transmembrane region" description="Helical" evidence="19">
    <location>
        <begin position="294"/>
        <end position="319"/>
    </location>
</feature>
<reference evidence="21" key="1">
    <citation type="submission" date="2022-01" db="EMBL/GenBank/DDBJ databases">
        <authorList>
            <person name="Criscuolo A."/>
        </authorList>
    </citation>
    <scope>NUCLEOTIDE SEQUENCE</scope>
    <source>
        <strain evidence="21">CIP111893</strain>
    </source>
</reference>
<keyword evidence="14" id="KW-0408">Iron</keyword>
<feature type="transmembrane region" description="Helical" evidence="19">
    <location>
        <begin position="198"/>
        <end position="218"/>
    </location>
</feature>
<feature type="domain" description="Histidine kinase" evidence="20">
    <location>
        <begin position="496"/>
        <end position="684"/>
    </location>
</feature>
<dbReference type="InterPro" id="IPR036890">
    <property type="entry name" value="HATPase_C_sf"/>
</dbReference>
<evidence type="ECO:0000313" key="22">
    <source>
        <dbReference type="Proteomes" id="UP000838686"/>
    </source>
</evidence>
<dbReference type="InterPro" id="IPR003594">
    <property type="entry name" value="HATPase_dom"/>
</dbReference>
<evidence type="ECO:0000256" key="3">
    <source>
        <dbReference type="ARBA" id="ARBA00004496"/>
    </source>
</evidence>
<dbReference type="Gene3D" id="1.20.5.1930">
    <property type="match status" value="1"/>
</dbReference>
<feature type="transmembrane region" description="Helical" evidence="19">
    <location>
        <begin position="230"/>
        <end position="250"/>
    </location>
</feature>
<keyword evidence="9" id="KW-0808">Transferase</keyword>
<keyword evidence="19" id="KW-0472">Membrane</keyword>
<evidence type="ECO:0000256" key="5">
    <source>
        <dbReference type="ARBA" id="ARBA00017322"/>
    </source>
</evidence>
<evidence type="ECO:0000256" key="17">
    <source>
        <dbReference type="ARBA" id="ARBA00024827"/>
    </source>
</evidence>
<evidence type="ECO:0000256" key="13">
    <source>
        <dbReference type="ARBA" id="ARBA00022840"/>
    </source>
</evidence>
<dbReference type="RefSeq" id="WP_236339013.1">
    <property type="nucleotide sequence ID" value="NZ_CAKMMF010000003.1"/>
</dbReference>
<evidence type="ECO:0000256" key="18">
    <source>
        <dbReference type="ARBA" id="ARBA00030800"/>
    </source>
</evidence>
<feature type="transmembrane region" description="Helical" evidence="19">
    <location>
        <begin position="262"/>
        <end position="282"/>
    </location>
</feature>
<gene>
    <name evidence="21" type="ORF">PAECIP111893_00725</name>
</gene>
<dbReference type="Pfam" id="PF07730">
    <property type="entry name" value="HisKA_3"/>
    <property type="match status" value="1"/>
</dbReference>
<dbReference type="EMBL" id="CAKMMF010000003">
    <property type="protein sequence ID" value="CAH1195596.1"/>
    <property type="molecule type" value="Genomic_DNA"/>
</dbReference>
<evidence type="ECO:0000256" key="10">
    <source>
        <dbReference type="ARBA" id="ARBA00022723"/>
    </source>
</evidence>
<comment type="cofactor">
    <cofactor evidence="2">
        <name>[4Fe-4S] cluster</name>
        <dbReference type="ChEBI" id="CHEBI:49883"/>
    </cofactor>
</comment>
<dbReference type="PANTHER" id="PTHR24421:SF10">
    <property type="entry name" value="NITRATE_NITRITE SENSOR PROTEIN NARQ"/>
    <property type="match status" value="1"/>
</dbReference>
<evidence type="ECO:0000256" key="19">
    <source>
        <dbReference type="SAM" id="Phobius"/>
    </source>
</evidence>
<keyword evidence="15" id="KW-0902">Two-component regulatory system</keyword>
<keyword evidence="6" id="KW-0004">4Fe-4S</keyword>
<accession>A0ABM9BVP1</accession>
<dbReference type="Gene3D" id="3.30.565.10">
    <property type="entry name" value="Histidine kinase-like ATPase, C-terminal domain"/>
    <property type="match status" value="1"/>
</dbReference>
<evidence type="ECO:0000256" key="12">
    <source>
        <dbReference type="ARBA" id="ARBA00022777"/>
    </source>
</evidence>
<feature type="transmembrane region" description="Helical" evidence="19">
    <location>
        <begin position="75"/>
        <end position="99"/>
    </location>
</feature>
<organism evidence="21 22">
    <name type="scientific">Paenibacillus plantiphilus</name>
    <dbReference type="NCBI Taxonomy" id="2905650"/>
    <lineage>
        <taxon>Bacteria</taxon>
        <taxon>Bacillati</taxon>
        <taxon>Bacillota</taxon>
        <taxon>Bacilli</taxon>
        <taxon>Bacillales</taxon>
        <taxon>Paenibacillaceae</taxon>
        <taxon>Paenibacillus</taxon>
    </lineage>
</organism>
<keyword evidence="8" id="KW-0597">Phosphoprotein</keyword>
<keyword evidence="13" id="KW-0067">ATP-binding</keyword>
<evidence type="ECO:0000313" key="21">
    <source>
        <dbReference type="EMBL" id="CAH1195596.1"/>
    </source>
</evidence>
<evidence type="ECO:0000256" key="9">
    <source>
        <dbReference type="ARBA" id="ARBA00022679"/>
    </source>
</evidence>
<dbReference type="PROSITE" id="PS50109">
    <property type="entry name" value="HIS_KIN"/>
    <property type="match status" value="1"/>
</dbReference>
<dbReference type="Pfam" id="PF02518">
    <property type="entry name" value="HATPase_c"/>
    <property type="match status" value="1"/>
</dbReference>
<evidence type="ECO:0000259" key="20">
    <source>
        <dbReference type="PROSITE" id="PS50109"/>
    </source>
</evidence>
<comment type="caution">
    <text evidence="21">The sequence shown here is derived from an EMBL/GenBank/DDBJ whole genome shotgun (WGS) entry which is preliminary data.</text>
</comment>
<comment type="subcellular location">
    <subcellularLocation>
        <location evidence="3">Cytoplasm</location>
    </subcellularLocation>
</comment>
<dbReference type="CDD" id="cd16917">
    <property type="entry name" value="HATPase_UhpB-NarQ-NarX-like"/>
    <property type="match status" value="1"/>
</dbReference>
<evidence type="ECO:0000256" key="11">
    <source>
        <dbReference type="ARBA" id="ARBA00022741"/>
    </source>
</evidence>
<dbReference type="PRINTS" id="PR00344">
    <property type="entry name" value="BCTRLSENSOR"/>
</dbReference>
<dbReference type="InterPro" id="IPR050482">
    <property type="entry name" value="Sensor_HK_TwoCompSys"/>
</dbReference>
<feature type="transmembrane region" description="Helical" evidence="19">
    <location>
        <begin position="325"/>
        <end position="342"/>
    </location>
</feature>
<keyword evidence="10" id="KW-0479">Metal-binding</keyword>
<keyword evidence="7" id="KW-0963">Cytoplasm</keyword>
<evidence type="ECO:0000256" key="6">
    <source>
        <dbReference type="ARBA" id="ARBA00022485"/>
    </source>
</evidence>
<dbReference type="InterPro" id="IPR005467">
    <property type="entry name" value="His_kinase_dom"/>
</dbReference>
<dbReference type="InterPro" id="IPR004358">
    <property type="entry name" value="Sig_transdc_His_kin-like_C"/>
</dbReference>
<dbReference type="EC" id="2.7.13.3" evidence="4"/>
<comment type="catalytic activity">
    <reaction evidence="1">
        <text>ATP + protein L-histidine = ADP + protein N-phospho-L-histidine.</text>
        <dbReference type="EC" id="2.7.13.3"/>
    </reaction>
</comment>
<dbReference type="InterPro" id="IPR011712">
    <property type="entry name" value="Sig_transdc_His_kin_sub3_dim/P"/>
</dbReference>
<dbReference type="SUPFAM" id="SSF55874">
    <property type="entry name" value="ATPase domain of HSP90 chaperone/DNA topoisomerase II/histidine kinase"/>
    <property type="match status" value="1"/>
</dbReference>
<evidence type="ECO:0000256" key="15">
    <source>
        <dbReference type="ARBA" id="ARBA00023012"/>
    </source>
</evidence>
<evidence type="ECO:0000256" key="8">
    <source>
        <dbReference type="ARBA" id="ARBA00022553"/>
    </source>
</evidence>
<keyword evidence="11" id="KW-0547">Nucleotide-binding</keyword>
<evidence type="ECO:0000256" key="14">
    <source>
        <dbReference type="ARBA" id="ARBA00023004"/>
    </source>
</evidence>
<proteinExistence type="predicted"/>
<dbReference type="SMART" id="SM00387">
    <property type="entry name" value="HATPase_c"/>
    <property type="match status" value="1"/>
</dbReference>
<evidence type="ECO:0000256" key="2">
    <source>
        <dbReference type="ARBA" id="ARBA00001966"/>
    </source>
</evidence>
<keyword evidence="19" id="KW-0812">Transmembrane</keyword>
<evidence type="ECO:0000256" key="16">
    <source>
        <dbReference type="ARBA" id="ARBA00023014"/>
    </source>
</evidence>
<feature type="transmembrane region" description="Helical" evidence="19">
    <location>
        <begin position="134"/>
        <end position="156"/>
    </location>
</feature>
<protein>
    <recommendedName>
        <fullName evidence="5">Oxygen sensor histidine kinase NreB</fullName>
        <ecNumber evidence="4">2.7.13.3</ecNumber>
    </recommendedName>
    <alternativeName>
        <fullName evidence="18">Nitrogen regulation protein B</fullName>
    </alternativeName>
</protein>
<sequence>MGSHHIQFRDSLLRTGMHVLWWALAISSAFVSLFSHGLGFNIYHLSCGSDPCSSFLQMNTAQLEQLAAVGISPDLYGSLTVVLLALQNLSSWVVGILLYRYGWKDHYCITASMLLIATGTIFSTDEVLFGELPLLNTLFQLLNILGGTYVSFLMLFPNGHFKPRWTSIPALLWIVHIAGVSLLSFIPQFQSYWPPQAIVYFFVASMHILAIVMLAYRYTQETSPGIRRQMLWLIVGISGYAGAGIIGNLFSDHAVMIMLVQVTLYSSLLFIPFPIGVIVLESRARHMSNTFNRTMVYIVLSVLGVLAYALLVGVFGFLIHGKANAIVSLLATGLLAILFQPLRERVQKAVNRLVYGKWEDPNRVLSRLTKQLEESLTHTGLLTSIVEKVATALQIPYAAIEVYVSNGMEQLAVYGDPVDEVRYIELEVQGLPVGRLILGDHRHQQSMPPGMHNMVEDLARQVSIAVQSYSLADDLHHSRERLINAREEERRRLRRDLHDGLGSSLASMTLRLDEALQHHGIDPDRSRQALETVRHQMRESIADIRRLVYSLRPPALDEFGLAFALQELSLQYETPSLQVVMEGAERGLDLSAAAEVAVYRIVQEALTNVVRHANASICRIGLRMDENVLHIRIKDNGIGMSASITPGVGVRSIKERAEELGGAFALASEPGNGTDIQVSLPIMKGSADHARNRKGKIANTAGG</sequence>
<feature type="transmembrane region" description="Helical" evidence="19">
    <location>
        <begin position="20"/>
        <end position="43"/>
    </location>
</feature>
<feature type="transmembrane region" description="Helical" evidence="19">
    <location>
        <begin position="106"/>
        <end position="122"/>
    </location>
</feature>
<evidence type="ECO:0000256" key="4">
    <source>
        <dbReference type="ARBA" id="ARBA00012438"/>
    </source>
</evidence>
<dbReference type="Proteomes" id="UP000838686">
    <property type="component" value="Unassembled WGS sequence"/>
</dbReference>
<dbReference type="PANTHER" id="PTHR24421">
    <property type="entry name" value="NITRATE/NITRITE SENSOR PROTEIN NARX-RELATED"/>
    <property type="match status" value="1"/>
</dbReference>
<name>A0ABM9BVP1_9BACL</name>
<feature type="transmembrane region" description="Helical" evidence="19">
    <location>
        <begin position="168"/>
        <end position="186"/>
    </location>
</feature>
<keyword evidence="19" id="KW-1133">Transmembrane helix</keyword>
<keyword evidence="16" id="KW-0411">Iron-sulfur</keyword>
<keyword evidence="22" id="KW-1185">Reference proteome</keyword>